<evidence type="ECO:0000259" key="1">
    <source>
        <dbReference type="Pfam" id="PF13456"/>
    </source>
</evidence>
<dbReference type="InterPro" id="IPR002156">
    <property type="entry name" value="RNaseH_domain"/>
</dbReference>
<dbReference type="PANTHER" id="PTHR47723">
    <property type="entry name" value="OS05G0353850 PROTEIN"/>
    <property type="match status" value="1"/>
</dbReference>
<dbReference type="Proteomes" id="UP000593572">
    <property type="component" value="Unassembled WGS sequence"/>
</dbReference>
<dbReference type="InterPro" id="IPR036397">
    <property type="entry name" value="RNaseH_sf"/>
</dbReference>
<sequence length="124" mass="14378">RSHARSKREVDFRLQPIFGICSALEAELWVIFNGLTLILDWVHDKVLINTDSMETVHAIQDTSSRDSNSALIRQIQQLLTNANQWHTQHISREDHKIIDYLTKITCNNNNDIKLFDQPLSEVLI</sequence>
<dbReference type="SUPFAM" id="SSF53098">
    <property type="entry name" value="Ribonuclease H-like"/>
    <property type="match status" value="1"/>
</dbReference>
<dbReference type="Pfam" id="PF13456">
    <property type="entry name" value="RVT_3"/>
    <property type="match status" value="1"/>
</dbReference>
<dbReference type="AlphaFoldDB" id="A0A7J8MPM8"/>
<dbReference type="InterPro" id="IPR053151">
    <property type="entry name" value="RNase_H-like"/>
</dbReference>
<dbReference type="InterPro" id="IPR044730">
    <property type="entry name" value="RNase_H-like_dom_plant"/>
</dbReference>
<dbReference type="PANTHER" id="PTHR47723:SF19">
    <property type="entry name" value="POLYNUCLEOTIDYL TRANSFERASE, RIBONUCLEASE H-LIKE SUPERFAMILY PROTEIN"/>
    <property type="match status" value="1"/>
</dbReference>
<feature type="domain" description="RNase H type-1" evidence="1">
    <location>
        <begin position="22"/>
        <end position="103"/>
    </location>
</feature>
<protein>
    <recommendedName>
        <fullName evidence="1">RNase H type-1 domain-containing protein</fullName>
    </recommendedName>
</protein>
<evidence type="ECO:0000313" key="2">
    <source>
        <dbReference type="EMBL" id="MBA0566520.1"/>
    </source>
</evidence>
<reference evidence="2 3" key="1">
    <citation type="journal article" date="2019" name="Genome Biol. Evol.">
        <title>Insights into the evolution of the New World diploid cottons (Gossypium, subgenus Houzingenia) based on genome sequencing.</title>
        <authorList>
            <person name="Grover C.E."/>
            <person name="Arick M.A. 2nd"/>
            <person name="Thrash A."/>
            <person name="Conover J.L."/>
            <person name="Sanders W.S."/>
            <person name="Peterson D.G."/>
            <person name="Frelichowski J.E."/>
            <person name="Scheffler J.A."/>
            <person name="Scheffler B.E."/>
            <person name="Wendel J.F."/>
        </authorList>
    </citation>
    <scope>NUCLEOTIDE SEQUENCE [LARGE SCALE GENOMIC DNA]</scope>
    <source>
        <strain evidence="2">157</strain>
        <tissue evidence="2">Leaf</tissue>
    </source>
</reference>
<dbReference type="GO" id="GO:0004523">
    <property type="term" value="F:RNA-DNA hybrid ribonuclease activity"/>
    <property type="evidence" value="ECO:0007669"/>
    <property type="project" value="InterPro"/>
</dbReference>
<organism evidence="2 3">
    <name type="scientific">Gossypium lobatum</name>
    <dbReference type="NCBI Taxonomy" id="34289"/>
    <lineage>
        <taxon>Eukaryota</taxon>
        <taxon>Viridiplantae</taxon>
        <taxon>Streptophyta</taxon>
        <taxon>Embryophyta</taxon>
        <taxon>Tracheophyta</taxon>
        <taxon>Spermatophyta</taxon>
        <taxon>Magnoliopsida</taxon>
        <taxon>eudicotyledons</taxon>
        <taxon>Gunneridae</taxon>
        <taxon>Pentapetalae</taxon>
        <taxon>rosids</taxon>
        <taxon>malvids</taxon>
        <taxon>Malvales</taxon>
        <taxon>Malvaceae</taxon>
        <taxon>Malvoideae</taxon>
        <taxon>Gossypium</taxon>
    </lineage>
</organism>
<evidence type="ECO:0000313" key="3">
    <source>
        <dbReference type="Proteomes" id="UP000593572"/>
    </source>
</evidence>
<proteinExistence type="predicted"/>
<keyword evidence="3" id="KW-1185">Reference proteome</keyword>
<dbReference type="GO" id="GO:0003676">
    <property type="term" value="F:nucleic acid binding"/>
    <property type="evidence" value="ECO:0007669"/>
    <property type="project" value="InterPro"/>
</dbReference>
<gene>
    <name evidence="2" type="ORF">Golob_011330</name>
</gene>
<comment type="caution">
    <text evidence="2">The sequence shown here is derived from an EMBL/GenBank/DDBJ whole genome shotgun (WGS) entry which is preliminary data.</text>
</comment>
<dbReference type="InterPro" id="IPR012337">
    <property type="entry name" value="RNaseH-like_sf"/>
</dbReference>
<dbReference type="CDD" id="cd06222">
    <property type="entry name" value="RNase_H_like"/>
    <property type="match status" value="1"/>
</dbReference>
<dbReference type="Gene3D" id="3.30.420.10">
    <property type="entry name" value="Ribonuclease H-like superfamily/Ribonuclease H"/>
    <property type="match status" value="1"/>
</dbReference>
<name>A0A7J8MPM8_9ROSI</name>
<dbReference type="EMBL" id="JABEZX010000009">
    <property type="protein sequence ID" value="MBA0566520.1"/>
    <property type="molecule type" value="Genomic_DNA"/>
</dbReference>
<accession>A0A7J8MPM8</accession>
<feature type="non-terminal residue" evidence="2">
    <location>
        <position position="1"/>
    </location>
</feature>